<feature type="compositionally biased region" description="Low complexity" evidence="1">
    <location>
        <begin position="238"/>
        <end position="247"/>
    </location>
</feature>
<organism evidence="2 3">
    <name type="scientific">Absidia repens</name>
    <dbReference type="NCBI Taxonomy" id="90262"/>
    <lineage>
        <taxon>Eukaryota</taxon>
        <taxon>Fungi</taxon>
        <taxon>Fungi incertae sedis</taxon>
        <taxon>Mucoromycota</taxon>
        <taxon>Mucoromycotina</taxon>
        <taxon>Mucoromycetes</taxon>
        <taxon>Mucorales</taxon>
        <taxon>Cunninghamellaceae</taxon>
        <taxon>Absidia</taxon>
    </lineage>
</organism>
<evidence type="ECO:0000256" key="1">
    <source>
        <dbReference type="SAM" id="MobiDB-lite"/>
    </source>
</evidence>
<gene>
    <name evidence="2" type="ORF">BCR42DRAFT_457207</name>
</gene>
<protein>
    <recommendedName>
        <fullName evidence="4">Mitochondrial mRNA-processing protein COX24 C-terminal domain-containing protein</fullName>
    </recommendedName>
</protein>
<dbReference type="Proteomes" id="UP000193560">
    <property type="component" value="Unassembled WGS sequence"/>
</dbReference>
<reference evidence="2 3" key="1">
    <citation type="submission" date="2016-07" db="EMBL/GenBank/DDBJ databases">
        <title>Pervasive Adenine N6-methylation of Active Genes in Fungi.</title>
        <authorList>
            <consortium name="DOE Joint Genome Institute"/>
            <person name="Mondo S.J."/>
            <person name="Dannebaum R.O."/>
            <person name="Kuo R.C."/>
            <person name="Labutti K."/>
            <person name="Haridas S."/>
            <person name="Kuo A."/>
            <person name="Salamov A."/>
            <person name="Ahrendt S.R."/>
            <person name="Lipzen A."/>
            <person name="Sullivan W."/>
            <person name="Andreopoulos W.B."/>
            <person name="Clum A."/>
            <person name="Lindquist E."/>
            <person name="Daum C."/>
            <person name="Ramamoorthy G.K."/>
            <person name="Gryganskyi A."/>
            <person name="Culley D."/>
            <person name="Magnuson J.K."/>
            <person name="James T.Y."/>
            <person name="O'Malley M.A."/>
            <person name="Stajich J.E."/>
            <person name="Spatafora J.W."/>
            <person name="Visel A."/>
            <person name="Grigoriev I.V."/>
        </authorList>
    </citation>
    <scope>NUCLEOTIDE SEQUENCE [LARGE SCALE GENOMIC DNA]</scope>
    <source>
        <strain evidence="2 3">NRRL 1336</strain>
    </source>
</reference>
<name>A0A1X2HX97_9FUNG</name>
<dbReference type="OrthoDB" id="2429891at2759"/>
<feature type="compositionally biased region" description="Basic residues" evidence="1">
    <location>
        <begin position="249"/>
        <end position="264"/>
    </location>
</feature>
<proteinExistence type="predicted"/>
<dbReference type="EMBL" id="MCGE01000051">
    <property type="protein sequence ID" value="ORZ04355.1"/>
    <property type="molecule type" value="Genomic_DNA"/>
</dbReference>
<evidence type="ECO:0008006" key="4">
    <source>
        <dbReference type="Google" id="ProtNLM"/>
    </source>
</evidence>
<evidence type="ECO:0000313" key="3">
    <source>
        <dbReference type="Proteomes" id="UP000193560"/>
    </source>
</evidence>
<feature type="compositionally biased region" description="Polar residues" evidence="1">
    <location>
        <begin position="228"/>
        <end position="237"/>
    </location>
</feature>
<sequence length="264" mass="30294">MLFLKNNIKTLSRARCNSFTRTAALLTSPVKRSFTSSMINKKDYSGNNQDRTATCQKKEVIDDDTQDPFVAKAPPPSNSGLSLSFMPVVIIPQTEFAHSTFFSQHRPLLGLANDKETSFFANQSSDVNVDEQIANYMANLQPFEVPAPPGATQQDEDYTMRNDNSNHDPVEMEENYYLEQLPMYYMPESDELVEYLSDLQERLLRQSAFDHITSPDTLGRIRRRQVTASSTQQQEFGSPSFSSSIPSRYQKRHRQGLYRHRWNK</sequence>
<accession>A0A1X2HX97</accession>
<keyword evidence="3" id="KW-1185">Reference proteome</keyword>
<feature type="region of interest" description="Disordered" evidence="1">
    <location>
        <begin position="228"/>
        <end position="264"/>
    </location>
</feature>
<dbReference type="AlphaFoldDB" id="A0A1X2HX97"/>
<evidence type="ECO:0000313" key="2">
    <source>
        <dbReference type="EMBL" id="ORZ04355.1"/>
    </source>
</evidence>
<comment type="caution">
    <text evidence="2">The sequence shown here is derived from an EMBL/GenBank/DDBJ whole genome shotgun (WGS) entry which is preliminary data.</text>
</comment>